<evidence type="ECO:0000259" key="3">
    <source>
        <dbReference type="Pfam" id="PF00561"/>
    </source>
</evidence>
<feature type="region of interest" description="Disordered" evidence="1">
    <location>
        <begin position="41"/>
        <end position="72"/>
    </location>
</feature>
<feature type="signal peptide" evidence="2">
    <location>
        <begin position="1"/>
        <end position="34"/>
    </location>
</feature>
<feature type="domain" description="AB hydrolase-1" evidence="3">
    <location>
        <begin position="128"/>
        <end position="230"/>
    </location>
</feature>
<keyword evidence="4" id="KW-0378">Hydrolase</keyword>
<keyword evidence="2" id="KW-0732">Signal</keyword>
<dbReference type="InterPro" id="IPR029058">
    <property type="entry name" value="AB_hydrolase_fold"/>
</dbReference>
<name>A0ABQ3NS90_STRVG</name>
<organism evidence="4 5">
    <name type="scientific">Streptomyces virginiae</name>
    <name type="common">Streptomyces cinnamonensis</name>
    <dbReference type="NCBI Taxonomy" id="1961"/>
    <lineage>
        <taxon>Bacteria</taxon>
        <taxon>Bacillati</taxon>
        <taxon>Actinomycetota</taxon>
        <taxon>Actinomycetes</taxon>
        <taxon>Kitasatosporales</taxon>
        <taxon>Streptomycetaceae</taxon>
        <taxon>Streptomyces</taxon>
    </lineage>
</organism>
<reference evidence="5" key="1">
    <citation type="submission" date="2020-09" db="EMBL/GenBank/DDBJ databases">
        <title>Whole genome shotgun sequence of Streptomyces cinnamonensis NBRC 15873.</title>
        <authorList>
            <person name="Komaki H."/>
            <person name="Tamura T."/>
        </authorList>
    </citation>
    <scope>NUCLEOTIDE SEQUENCE [LARGE SCALE GENOMIC DNA]</scope>
    <source>
        <strain evidence="5">NBRC 15873</strain>
    </source>
</reference>
<evidence type="ECO:0000256" key="1">
    <source>
        <dbReference type="SAM" id="MobiDB-lite"/>
    </source>
</evidence>
<protein>
    <submittedName>
        <fullName evidence="4">Alpha/beta hydrolase</fullName>
    </submittedName>
</protein>
<dbReference type="SUPFAM" id="SSF53474">
    <property type="entry name" value="alpha/beta-Hydrolases"/>
    <property type="match status" value="1"/>
</dbReference>
<sequence>MPARRGAPPSRAAVRRPRRLAAALAAAVALSAFASLAPAGPAAARTVARDGTDPPADRGPRGDFEGTVPLPGGRRIHVECRGTGTPTVVLVSGARGAADEWTHAADPAHPGAAPVPSASAVLPAVASFTRVCAYDRPGTTRFDGTQSPSTAVHRPTTAADGVADLRAVLAGAGEHGPYVLVGASWGAMITALAARTGDPRVAGLVTVDGASTHLRDTLTPAQWSDWMRKVDAMRGPEGLEVPDYPTSVAQIRAAPPLARPLPAVVLSSDEPWDLRVGDSGSTWPAWTAAQNRLAAELRARHVTDTDSGHGIAVEQPRTVTDAVREVVDRVRDGQRSPGR</sequence>
<dbReference type="EMBL" id="BNDV01000010">
    <property type="protein sequence ID" value="GHI15643.1"/>
    <property type="molecule type" value="Genomic_DNA"/>
</dbReference>
<dbReference type="RefSeq" id="WP_125538872.1">
    <property type="nucleotide sequence ID" value="NZ_BMRU01000019.1"/>
</dbReference>
<gene>
    <name evidence="4" type="ORF">Scinn_51060</name>
</gene>
<dbReference type="Gene3D" id="3.40.50.1820">
    <property type="entry name" value="alpha/beta hydrolase"/>
    <property type="match status" value="1"/>
</dbReference>
<dbReference type="GO" id="GO:0016787">
    <property type="term" value="F:hydrolase activity"/>
    <property type="evidence" value="ECO:0007669"/>
    <property type="project" value="UniProtKB-KW"/>
</dbReference>
<evidence type="ECO:0000313" key="5">
    <source>
        <dbReference type="Proteomes" id="UP000660554"/>
    </source>
</evidence>
<dbReference type="PANTHER" id="PTHR43798">
    <property type="entry name" value="MONOACYLGLYCEROL LIPASE"/>
    <property type="match status" value="1"/>
</dbReference>
<proteinExistence type="predicted"/>
<dbReference type="InterPro" id="IPR050266">
    <property type="entry name" value="AB_hydrolase_sf"/>
</dbReference>
<dbReference type="GeneID" id="86958795"/>
<dbReference type="Pfam" id="PF00561">
    <property type="entry name" value="Abhydrolase_1"/>
    <property type="match status" value="1"/>
</dbReference>
<feature type="chain" id="PRO_5045315393" evidence="2">
    <location>
        <begin position="35"/>
        <end position="339"/>
    </location>
</feature>
<evidence type="ECO:0000256" key="2">
    <source>
        <dbReference type="SAM" id="SignalP"/>
    </source>
</evidence>
<dbReference type="Proteomes" id="UP000660554">
    <property type="component" value="Unassembled WGS sequence"/>
</dbReference>
<accession>A0ABQ3NS90</accession>
<comment type="caution">
    <text evidence="4">The sequence shown here is derived from an EMBL/GenBank/DDBJ whole genome shotgun (WGS) entry which is preliminary data.</text>
</comment>
<evidence type="ECO:0000313" key="4">
    <source>
        <dbReference type="EMBL" id="GHI15643.1"/>
    </source>
</evidence>
<dbReference type="InterPro" id="IPR000073">
    <property type="entry name" value="AB_hydrolase_1"/>
</dbReference>
<feature type="compositionally biased region" description="Basic and acidic residues" evidence="1">
    <location>
        <begin position="47"/>
        <end position="64"/>
    </location>
</feature>
<dbReference type="PANTHER" id="PTHR43798:SF33">
    <property type="entry name" value="HYDROLASE, PUTATIVE (AFU_ORTHOLOGUE AFUA_2G14860)-RELATED"/>
    <property type="match status" value="1"/>
</dbReference>
<keyword evidence="5" id="KW-1185">Reference proteome</keyword>